<feature type="compositionally biased region" description="Polar residues" evidence="1">
    <location>
        <begin position="84"/>
        <end position="99"/>
    </location>
</feature>
<feature type="compositionally biased region" description="Basic and acidic residues" evidence="1">
    <location>
        <begin position="126"/>
        <end position="135"/>
    </location>
</feature>
<dbReference type="InterPro" id="IPR051590">
    <property type="entry name" value="Replication_Regulatory_Kinase"/>
</dbReference>
<evidence type="ECO:0000313" key="3">
    <source>
        <dbReference type="Proteomes" id="UP001381693"/>
    </source>
</evidence>
<dbReference type="EMBL" id="JAXCGZ010010077">
    <property type="protein sequence ID" value="KAK7075833.1"/>
    <property type="molecule type" value="Genomic_DNA"/>
</dbReference>
<dbReference type="GO" id="GO:0031431">
    <property type="term" value="C:Dbf4-dependent protein kinase complex"/>
    <property type="evidence" value="ECO:0007669"/>
    <property type="project" value="TreeGrafter"/>
</dbReference>
<feature type="region of interest" description="Disordered" evidence="1">
    <location>
        <begin position="84"/>
        <end position="135"/>
    </location>
</feature>
<accession>A0AAN9A5N7</accession>
<protein>
    <submittedName>
        <fullName evidence="2">Uncharacterized protein</fullName>
    </submittedName>
</protein>
<feature type="region of interest" description="Disordered" evidence="1">
    <location>
        <begin position="243"/>
        <end position="273"/>
    </location>
</feature>
<dbReference type="GO" id="GO:0043539">
    <property type="term" value="F:protein serine/threonine kinase activator activity"/>
    <property type="evidence" value="ECO:0007669"/>
    <property type="project" value="TreeGrafter"/>
</dbReference>
<organism evidence="2 3">
    <name type="scientific">Halocaridina rubra</name>
    <name type="common">Hawaiian red shrimp</name>
    <dbReference type="NCBI Taxonomy" id="373956"/>
    <lineage>
        <taxon>Eukaryota</taxon>
        <taxon>Metazoa</taxon>
        <taxon>Ecdysozoa</taxon>
        <taxon>Arthropoda</taxon>
        <taxon>Crustacea</taxon>
        <taxon>Multicrustacea</taxon>
        <taxon>Malacostraca</taxon>
        <taxon>Eumalacostraca</taxon>
        <taxon>Eucarida</taxon>
        <taxon>Decapoda</taxon>
        <taxon>Pleocyemata</taxon>
        <taxon>Caridea</taxon>
        <taxon>Atyoidea</taxon>
        <taxon>Atyidae</taxon>
        <taxon>Halocaridina</taxon>
    </lineage>
</organism>
<dbReference type="Proteomes" id="UP001381693">
    <property type="component" value="Unassembled WGS sequence"/>
</dbReference>
<sequence length="273" mass="30675">MVSPSKKRQIKGRVTAAFQIDRKEKASSRLSYKPLLNKKFYLDVKGYKGTATITADIQNLGGIVEEFFSREVNYVISTRGIQAAGESSSERQASPSTVHVASPHTPQQPLSSLPSTSHDSPFNIDSPREDSGKKRVRTRAEVLLERACVRRQGTSDVLENARLWNVPVWPLAKLLKWIALLKENDRYKPPQKISAINSKNSSSSPKVQRLKAPFIKTESFNRQYKPVFKELTVWPELNLANPPGVSPFADPKVNKTVKNTKVSSSHKDDHKER</sequence>
<dbReference type="GO" id="GO:0010571">
    <property type="term" value="P:positive regulation of nuclear cell cycle DNA replication"/>
    <property type="evidence" value="ECO:0007669"/>
    <property type="project" value="TreeGrafter"/>
</dbReference>
<comment type="caution">
    <text evidence="2">The sequence shown here is derived from an EMBL/GenBank/DDBJ whole genome shotgun (WGS) entry which is preliminary data.</text>
</comment>
<dbReference type="GO" id="GO:1901987">
    <property type="term" value="P:regulation of cell cycle phase transition"/>
    <property type="evidence" value="ECO:0007669"/>
    <property type="project" value="TreeGrafter"/>
</dbReference>
<evidence type="ECO:0000313" key="2">
    <source>
        <dbReference type="EMBL" id="KAK7075833.1"/>
    </source>
</evidence>
<evidence type="ECO:0000256" key="1">
    <source>
        <dbReference type="SAM" id="MobiDB-lite"/>
    </source>
</evidence>
<proteinExistence type="predicted"/>
<reference evidence="2 3" key="1">
    <citation type="submission" date="2023-11" db="EMBL/GenBank/DDBJ databases">
        <title>Halocaridina rubra genome assembly.</title>
        <authorList>
            <person name="Smith C."/>
        </authorList>
    </citation>
    <scope>NUCLEOTIDE SEQUENCE [LARGE SCALE GENOMIC DNA]</scope>
    <source>
        <strain evidence="2">EP-1</strain>
        <tissue evidence="2">Whole</tissue>
    </source>
</reference>
<dbReference type="AlphaFoldDB" id="A0AAN9A5N7"/>
<keyword evidence="3" id="KW-1185">Reference proteome</keyword>
<feature type="compositionally biased region" description="Low complexity" evidence="1">
    <location>
        <begin position="102"/>
        <end position="118"/>
    </location>
</feature>
<dbReference type="PANTHER" id="PTHR15375">
    <property type="entry name" value="ACTIVATOR OF S-PHASE KINASE-RELATED"/>
    <property type="match status" value="1"/>
</dbReference>
<name>A0AAN9A5N7_HALRR</name>
<dbReference type="PANTHER" id="PTHR15375:SF26">
    <property type="entry name" value="PROTEIN CHIFFON"/>
    <property type="match status" value="1"/>
</dbReference>
<gene>
    <name evidence="2" type="ORF">SK128_026461</name>
</gene>
<feature type="compositionally biased region" description="Low complexity" evidence="1">
    <location>
        <begin position="254"/>
        <end position="263"/>
    </location>
</feature>